<dbReference type="InterPro" id="IPR036969">
    <property type="entry name" value="Citrate_synthase_sf"/>
</dbReference>
<evidence type="ECO:0000313" key="5">
    <source>
        <dbReference type="EMBL" id="KJL18793.1"/>
    </source>
</evidence>
<dbReference type="InterPro" id="IPR009061">
    <property type="entry name" value="DNA-bd_dom_put_sf"/>
</dbReference>
<dbReference type="InterPro" id="IPR016142">
    <property type="entry name" value="Citrate_synth-like_lrg_a-sub"/>
</dbReference>
<dbReference type="SUPFAM" id="SSF46955">
    <property type="entry name" value="Putative DNA-binding domain"/>
    <property type="match status" value="1"/>
</dbReference>
<dbReference type="PANTHER" id="PTHR11739:SF4">
    <property type="entry name" value="CITRATE SYNTHASE, PEROXISOMAL"/>
    <property type="match status" value="1"/>
</dbReference>
<evidence type="ECO:0000256" key="4">
    <source>
        <dbReference type="ARBA" id="ARBA00022679"/>
    </source>
</evidence>
<keyword evidence="5" id="KW-0012">Acyltransferase</keyword>
<sequence>MDQLTAAQAAARLGVRTETLYAYVSRGLISRERAAHGSLFDPLEVERFARTRRRTTSPSHGGARAAGADGSPLAVIDTDIALIEDGELWIRGVPIDELIAPPGEAPRFDGVVRWLFERTALPLPDPRPLRSADRDAARAVVAALPPESPAFSRLLAIVAALAAGDPERYDLRPETVARVARRLVAGLVDALPSAAPSDAVERDDAGGSTPLAARLWPRLSALPATAERVRVLDAALVLLVDHDMAVSTLAARAAASARAHPYAVVTAGFGALDSALHGAASASVHALLSAVRAGADVTAAIATATRLGGAGVPGFGQPLYPGGDPRGRLLLRALRETGDPRAESAWEVAEEVIDVVRTRTGLLPTVDLALATIALAWDMPPDAGEIVFAVARSAGWCVHAQDEYGRAPLRLRPIGHYVGPDAADLQQPGNIAR</sequence>
<comment type="similarity">
    <text evidence="2">Belongs to the citrate synthase family.</text>
</comment>
<dbReference type="AlphaFoldDB" id="A0A0F0KD63"/>
<dbReference type="Gene3D" id="1.10.580.10">
    <property type="entry name" value="Citrate Synthase, domain 1"/>
    <property type="match status" value="1"/>
</dbReference>
<dbReference type="PRINTS" id="PR00143">
    <property type="entry name" value="CITRTSNTHASE"/>
</dbReference>
<dbReference type="SUPFAM" id="SSF48256">
    <property type="entry name" value="Citrate synthase"/>
    <property type="match status" value="1"/>
</dbReference>
<dbReference type="UniPathway" id="UPA00223"/>
<accession>A0A0F0KD63</accession>
<evidence type="ECO:0000256" key="3">
    <source>
        <dbReference type="ARBA" id="ARBA00012972"/>
    </source>
</evidence>
<comment type="caution">
    <text evidence="5">The sequence shown here is derived from an EMBL/GenBank/DDBJ whole genome shotgun (WGS) entry which is preliminary data.</text>
</comment>
<gene>
    <name evidence="5" type="primary">citZ</name>
    <name evidence="5" type="ORF">RL72_03261</name>
</gene>
<dbReference type="Pfam" id="PF00285">
    <property type="entry name" value="Citrate_synt"/>
    <property type="match status" value="1"/>
</dbReference>
<dbReference type="GO" id="GO:0036440">
    <property type="term" value="F:citrate synthase activity"/>
    <property type="evidence" value="ECO:0007669"/>
    <property type="project" value="UniProtKB-EC"/>
</dbReference>
<dbReference type="InterPro" id="IPR016143">
    <property type="entry name" value="Citrate_synth-like_sm_a-sub"/>
</dbReference>
<reference evidence="5 6" key="1">
    <citation type="submission" date="2015-02" db="EMBL/GenBank/DDBJ databases">
        <title>Draft genome sequences of ten Microbacterium spp. with emphasis on heavy metal contaminated environments.</title>
        <authorList>
            <person name="Corretto E."/>
        </authorList>
    </citation>
    <scope>NUCLEOTIDE SEQUENCE [LARGE SCALE GENOMIC DNA]</scope>
    <source>
        <strain evidence="5 6">DSM 23848</strain>
    </source>
</reference>
<dbReference type="Gene3D" id="1.10.230.10">
    <property type="entry name" value="Cytochrome P450-Terp, domain 2"/>
    <property type="match status" value="1"/>
</dbReference>
<organism evidence="5 6">
    <name type="scientific">Microbacterium azadirachtae</name>
    <dbReference type="NCBI Taxonomy" id="582680"/>
    <lineage>
        <taxon>Bacteria</taxon>
        <taxon>Bacillati</taxon>
        <taxon>Actinomycetota</taxon>
        <taxon>Actinomycetes</taxon>
        <taxon>Micrococcales</taxon>
        <taxon>Microbacteriaceae</taxon>
        <taxon>Microbacterium</taxon>
    </lineage>
</organism>
<name>A0A0F0KD63_9MICO</name>
<protein>
    <recommendedName>
        <fullName evidence="3">citrate synthase (unknown stereospecificity)</fullName>
        <ecNumber evidence="3">2.3.3.16</ecNumber>
    </recommendedName>
</protein>
<dbReference type="GO" id="GO:0005975">
    <property type="term" value="P:carbohydrate metabolic process"/>
    <property type="evidence" value="ECO:0007669"/>
    <property type="project" value="TreeGrafter"/>
</dbReference>
<dbReference type="EC" id="2.3.3.16" evidence="3"/>
<dbReference type="EMBL" id="JYIT01000085">
    <property type="protein sequence ID" value="KJL18793.1"/>
    <property type="molecule type" value="Genomic_DNA"/>
</dbReference>
<keyword evidence="6" id="KW-1185">Reference proteome</keyword>
<dbReference type="GO" id="GO:0006099">
    <property type="term" value="P:tricarboxylic acid cycle"/>
    <property type="evidence" value="ECO:0007669"/>
    <property type="project" value="UniProtKB-UniPathway"/>
</dbReference>
<dbReference type="GO" id="GO:0005829">
    <property type="term" value="C:cytosol"/>
    <property type="evidence" value="ECO:0007669"/>
    <property type="project" value="TreeGrafter"/>
</dbReference>
<dbReference type="PANTHER" id="PTHR11739">
    <property type="entry name" value="CITRATE SYNTHASE"/>
    <property type="match status" value="1"/>
</dbReference>
<dbReference type="RefSeq" id="WP_248700504.1">
    <property type="nucleotide sequence ID" value="NZ_JYIT01000085.1"/>
</dbReference>
<proteinExistence type="inferred from homology"/>
<evidence type="ECO:0000313" key="6">
    <source>
        <dbReference type="Proteomes" id="UP000033448"/>
    </source>
</evidence>
<evidence type="ECO:0000256" key="1">
    <source>
        <dbReference type="ARBA" id="ARBA00005163"/>
    </source>
</evidence>
<dbReference type="Proteomes" id="UP000033448">
    <property type="component" value="Unassembled WGS sequence"/>
</dbReference>
<keyword evidence="4 5" id="KW-0808">Transferase</keyword>
<dbReference type="InterPro" id="IPR002020">
    <property type="entry name" value="Citrate_synthase"/>
</dbReference>
<dbReference type="PATRIC" id="fig|582680.7.peg.3322"/>
<evidence type="ECO:0000256" key="2">
    <source>
        <dbReference type="ARBA" id="ARBA00010566"/>
    </source>
</evidence>
<comment type="pathway">
    <text evidence="1">Carbohydrate metabolism; tricarboxylic acid cycle.</text>
</comment>